<reference evidence="1" key="1">
    <citation type="submission" date="2018-02" db="EMBL/GenBank/DDBJ databases">
        <title>Rhizophora mucronata_Transcriptome.</title>
        <authorList>
            <person name="Meera S.P."/>
            <person name="Sreeshan A."/>
            <person name="Augustine A."/>
        </authorList>
    </citation>
    <scope>NUCLEOTIDE SEQUENCE</scope>
    <source>
        <tissue evidence="1">Leaf</tissue>
    </source>
</reference>
<evidence type="ECO:0000313" key="1">
    <source>
        <dbReference type="EMBL" id="MBX39702.1"/>
    </source>
</evidence>
<dbReference type="AlphaFoldDB" id="A0A2P2NB42"/>
<organism evidence="1">
    <name type="scientific">Rhizophora mucronata</name>
    <name type="common">Asiatic mangrove</name>
    <dbReference type="NCBI Taxonomy" id="61149"/>
    <lineage>
        <taxon>Eukaryota</taxon>
        <taxon>Viridiplantae</taxon>
        <taxon>Streptophyta</taxon>
        <taxon>Embryophyta</taxon>
        <taxon>Tracheophyta</taxon>
        <taxon>Spermatophyta</taxon>
        <taxon>Magnoliopsida</taxon>
        <taxon>eudicotyledons</taxon>
        <taxon>Gunneridae</taxon>
        <taxon>Pentapetalae</taxon>
        <taxon>rosids</taxon>
        <taxon>fabids</taxon>
        <taxon>Malpighiales</taxon>
        <taxon>Rhizophoraceae</taxon>
        <taxon>Rhizophora</taxon>
    </lineage>
</organism>
<accession>A0A2P2NB42</accession>
<sequence>MSISSVSSFKTSLDHSVVLCCEDLFNP</sequence>
<protein>
    <submittedName>
        <fullName evidence="1">Uncharacterized protein</fullName>
    </submittedName>
</protein>
<name>A0A2P2NB42_RHIMU</name>
<dbReference type="EMBL" id="GGEC01059218">
    <property type="protein sequence ID" value="MBX39702.1"/>
    <property type="molecule type" value="Transcribed_RNA"/>
</dbReference>
<proteinExistence type="predicted"/>